<keyword evidence="2" id="KW-1185">Reference proteome</keyword>
<evidence type="ECO:0008006" key="3">
    <source>
        <dbReference type="Google" id="ProtNLM"/>
    </source>
</evidence>
<organism evidence="1 2">
    <name type="scientific">Malus domestica</name>
    <name type="common">Apple</name>
    <name type="synonym">Pyrus malus</name>
    <dbReference type="NCBI Taxonomy" id="3750"/>
    <lineage>
        <taxon>Eukaryota</taxon>
        <taxon>Viridiplantae</taxon>
        <taxon>Streptophyta</taxon>
        <taxon>Embryophyta</taxon>
        <taxon>Tracheophyta</taxon>
        <taxon>Spermatophyta</taxon>
        <taxon>Magnoliopsida</taxon>
        <taxon>eudicotyledons</taxon>
        <taxon>Gunneridae</taxon>
        <taxon>Pentapetalae</taxon>
        <taxon>rosids</taxon>
        <taxon>fabids</taxon>
        <taxon>Rosales</taxon>
        <taxon>Rosaceae</taxon>
        <taxon>Amygdaloideae</taxon>
        <taxon>Maleae</taxon>
        <taxon>Malus</taxon>
    </lineage>
</organism>
<dbReference type="EMBL" id="RDQH01000331">
    <property type="protein sequence ID" value="RXH97971.1"/>
    <property type="molecule type" value="Genomic_DNA"/>
</dbReference>
<name>A0A498JXQ7_MALDO</name>
<sequence>MSKCRVSYRFLLGEVGPECTVKWELKLVVTNTKSKHDFDIYIGDHLQATLFLNNRWLGGSFMVATKSLPPPLLLTNETNQTATLSFKMQTDHAYFGEELIEKISRGINQVHLNVMARFGLMPTTLKLEGFCVLRLSCPDMGLCEFDSTHSMEIV</sequence>
<dbReference type="Proteomes" id="UP000290289">
    <property type="component" value="Chromosome 5"/>
</dbReference>
<protein>
    <recommendedName>
        <fullName evidence="3">Late embryogenesis abundant protein LEA-2 subgroup domain-containing protein</fullName>
    </recommendedName>
</protein>
<evidence type="ECO:0000313" key="2">
    <source>
        <dbReference type="Proteomes" id="UP000290289"/>
    </source>
</evidence>
<gene>
    <name evidence="1" type="ORF">DVH24_010296</name>
</gene>
<proteinExistence type="predicted"/>
<comment type="caution">
    <text evidence="1">The sequence shown here is derived from an EMBL/GenBank/DDBJ whole genome shotgun (WGS) entry which is preliminary data.</text>
</comment>
<reference evidence="1 2" key="1">
    <citation type="submission" date="2018-10" db="EMBL/GenBank/DDBJ databases">
        <title>A high-quality apple genome assembly.</title>
        <authorList>
            <person name="Hu J."/>
        </authorList>
    </citation>
    <scope>NUCLEOTIDE SEQUENCE [LARGE SCALE GENOMIC DNA]</scope>
    <source>
        <strain evidence="2">cv. HFTH1</strain>
        <tissue evidence="1">Young leaf</tissue>
    </source>
</reference>
<dbReference type="AlphaFoldDB" id="A0A498JXQ7"/>
<accession>A0A498JXQ7</accession>
<evidence type="ECO:0000313" key="1">
    <source>
        <dbReference type="EMBL" id="RXH97971.1"/>
    </source>
</evidence>